<comment type="similarity">
    <text evidence="1">Belongs to the EamA transporter family.</text>
</comment>
<reference evidence="5" key="1">
    <citation type="submission" date="2017-04" db="EMBL/GenBank/DDBJ databases">
        <authorList>
            <person name="Varghese N."/>
            <person name="Submissions S."/>
        </authorList>
    </citation>
    <scope>NUCLEOTIDE SEQUENCE [LARGE SCALE GENOMIC DNA]</scope>
    <source>
        <strain evidence="5">NIO-1021</strain>
    </source>
</reference>
<protein>
    <submittedName>
        <fullName evidence="4">EamA-like transporter family protein</fullName>
    </submittedName>
</protein>
<feature type="transmembrane region" description="Helical" evidence="2">
    <location>
        <begin position="12"/>
        <end position="33"/>
    </location>
</feature>
<gene>
    <name evidence="4" type="ORF">SAMN06296028_1089</name>
</gene>
<dbReference type="AlphaFoldDB" id="A0A1X7D2N1"/>
<dbReference type="InterPro" id="IPR000620">
    <property type="entry name" value="EamA_dom"/>
</dbReference>
<dbReference type="SUPFAM" id="SSF103481">
    <property type="entry name" value="Multidrug resistance efflux transporter EmrE"/>
    <property type="match status" value="1"/>
</dbReference>
<dbReference type="Pfam" id="PF00892">
    <property type="entry name" value="EamA"/>
    <property type="match status" value="1"/>
</dbReference>
<dbReference type="GO" id="GO:0016020">
    <property type="term" value="C:membrane"/>
    <property type="evidence" value="ECO:0007669"/>
    <property type="project" value="InterPro"/>
</dbReference>
<accession>A0A1X7D2N1</accession>
<evidence type="ECO:0000256" key="1">
    <source>
        <dbReference type="ARBA" id="ARBA00007362"/>
    </source>
</evidence>
<feature type="domain" description="EamA" evidence="3">
    <location>
        <begin position="9"/>
        <end position="72"/>
    </location>
</feature>
<organism evidence="4 5">
    <name type="scientific">Kocuria marina subsp. indica</name>
    <dbReference type="NCBI Taxonomy" id="1049583"/>
    <lineage>
        <taxon>Bacteria</taxon>
        <taxon>Bacillati</taxon>
        <taxon>Actinomycetota</taxon>
        <taxon>Actinomycetes</taxon>
        <taxon>Micrococcales</taxon>
        <taxon>Micrococcaceae</taxon>
        <taxon>Kocuria</taxon>
    </lineage>
</organism>
<dbReference type="Proteomes" id="UP000192929">
    <property type="component" value="Unassembled WGS sequence"/>
</dbReference>
<dbReference type="InterPro" id="IPR037185">
    <property type="entry name" value="EmrE-like"/>
</dbReference>
<evidence type="ECO:0000313" key="5">
    <source>
        <dbReference type="Proteomes" id="UP000192929"/>
    </source>
</evidence>
<keyword evidence="2" id="KW-1133">Transmembrane helix</keyword>
<keyword evidence="2" id="KW-0812">Transmembrane</keyword>
<evidence type="ECO:0000259" key="3">
    <source>
        <dbReference type="Pfam" id="PF00892"/>
    </source>
</evidence>
<evidence type="ECO:0000256" key="2">
    <source>
        <dbReference type="SAM" id="Phobius"/>
    </source>
</evidence>
<dbReference type="EMBL" id="FXAC01000008">
    <property type="protein sequence ID" value="SMF07650.1"/>
    <property type="molecule type" value="Genomic_DNA"/>
</dbReference>
<keyword evidence="2" id="KW-0472">Membrane</keyword>
<evidence type="ECO:0000313" key="4">
    <source>
        <dbReference type="EMBL" id="SMF07650.1"/>
    </source>
</evidence>
<name>A0A1X7D2N1_9MICC</name>
<sequence length="74" mass="7668">MGPPVPARHEWVGITAVALGCALRFLLLTTLALQTTSASHSAVVIGALPMATAVISTLRTGNRPSWALWCVAAT</sequence>
<feature type="transmembrane region" description="Helical" evidence="2">
    <location>
        <begin position="39"/>
        <end position="58"/>
    </location>
</feature>
<keyword evidence="5" id="KW-1185">Reference proteome</keyword>
<proteinExistence type="inferred from homology"/>